<dbReference type="PANTHER" id="PTHR46221">
    <property type="entry name" value="FERM AND PDZ DOMAIN-CONTAINING PROTEIN FAMILY MEMBER"/>
    <property type="match status" value="1"/>
</dbReference>
<feature type="domain" description="FERM" evidence="3">
    <location>
        <begin position="360"/>
        <end position="712"/>
    </location>
</feature>
<dbReference type="InterPro" id="IPR036034">
    <property type="entry name" value="PDZ_sf"/>
</dbReference>
<dbReference type="CDD" id="cd14473">
    <property type="entry name" value="FERM_B-lobe"/>
    <property type="match status" value="1"/>
</dbReference>
<dbReference type="WBParaSite" id="PSAMB.scaffold26size110003.g644.t3">
    <property type="protein sequence ID" value="PSAMB.scaffold26size110003.g644.t3"/>
    <property type="gene ID" value="PSAMB.scaffold26size110003.g644"/>
</dbReference>
<name>A0A914VXR9_9BILA</name>
<dbReference type="PROSITE" id="PS50057">
    <property type="entry name" value="FERM_3"/>
    <property type="match status" value="1"/>
</dbReference>
<feature type="region of interest" description="Disordered" evidence="1">
    <location>
        <begin position="953"/>
        <end position="1007"/>
    </location>
</feature>
<dbReference type="Pfam" id="PF00373">
    <property type="entry name" value="FERM_M"/>
    <property type="match status" value="1"/>
</dbReference>
<protein>
    <submittedName>
        <fullName evidence="6">FERM and PDZ domain-containing protein 4</fullName>
    </submittedName>
</protein>
<dbReference type="PANTHER" id="PTHR46221:SF3">
    <property type="entry name" value="FERM AND PDZ DOMAIN-CONTAINING PROTEIN 4"/>
    <property type="match status" value="1"/>
</dbReference>
<feature type="region of interest" description="Disordered" evidence="1">
    <location>
        <begin position="1345"/>
        <end position="1403"/>
    </location>
</feature>
<accession>A0A914VXR9</accession>
<dbReference type="SMART" id="SM00228">
    <property type="entry name" value="PDZ"/>
    <property type="match status" value="1"/>
</dbReference>
<dbReference type="CDD" id="cd00201">
    <property type="entry name" value="WW"/>
    <property type="match status" value="2"/>
</dbReference>
<dbReference type="InterPro" id="IPR019749">
    <property type="entry name" value="Band_41_domain"/>
</dbReference>
<evidence type="ECO:0000259" key="2">
    <source>
        <dbReference type="PROSITE" id="PS50020"/>
    </source>
</evidence>
<feature type="compositionally biased region" description="Polar residues" evidence="1">
    <location>
        <begin position="1381"/>
        <end position="1391"/>
    </location>
</feature>
<evidence type="ECO:0000256" key="1">
    <source>
        <dbReference type="SAM" id="MobiDB-lite"/>
    </source>
</evidence>
<feature type="domain" description="PDZ" evidence="4">
    <location>
        <begin position="230"/>
        <end position="307"/>
    </location>
</feature>
<feature type="compositionally biased region" description="Basic and acidic residues" evidence="1">
    <location>
        <begin position="1393"/>
        <end position="1403"/>
    </location>
</feature>
<feature type="compositionally biased region" description="Polar residues" evidence="1">
    <location>
        <begin position="1353"/>
        <end position="1362"/>
    </location>
</feature>
<dbReference type="InterPro" id="IPR014352">
    <property type="entry name" value="FERM/acyl-CoA-bd_prot_sf"/>
</dbReference>
<dbReference type="FunFam" id="2.30.42.10:FF:000053">
    <property type="entry name" value="FERM and PDZ domain-containing protein 4"/>
    <property type="match status" value="1"/>
</dbReference>
<dbReference type="Pfam" id="PF00397">
    <property type="entry name" value="WW"/>
    <property type="match status" value="1"/>
</dbReference>
<dbReference type="SMART" id="SM00456">
    <property type="entry name" value="WW"/>
    <property type="match status" value="2"/>
</dbReference>
<dbReference type="SUPFAM" id="SSF51045">
    <property type="entry name" value="WW domain"/>
    <property type="match status" value="1"/>
</dbReference>
<dbReference type="PROSITE" id="PS50020">
    <property type="entry name" value="WW_DOMAIN_2"/>
    <property type="match status" value="2"/>
</dbReference>
<dbReference type="PROSITE" id="PS50106">
    <property type="entry name" value="PDZ"/>
    <property type="match status" value="1"/>
</dbReference>
<dbReference type="Gene3D" id="2.30.42.10">
    <property type="match status" value="1"/>
</dbReference>
<proteinExistence type="predicted"/>
<dbReference type="InterPro" id="IPR036020">
    <property type="entry name" value="WW_dom_sf"/>
</dbReference>
<dbReference type="InterPro" id="IPR001478">
    <property type="entry name" value="PDZ"/>
</dbReference>
<dbReference type="SUPFAM" id="SSF50156">
    <property type="entry name" value="PDZ domain-like"/>
    <property type="match status" value="1"/>
</dbReference>
<dbReference type="InterPro" id="IPR029071">
    <property type="entry name" value="Ubiquitin-like_domsf"/>
</dbReference>
<dbReference type="SUPFAM" id="SSF54236">
    <property type="entry name" value="Ubiquitin-like"/>
    <property type="match status" value="1"/>
</dbReference>
<evidence type="ECO:0000313" key="5">
    <source>
        <dbReference type="Proteomes" id="UP000887566"/>
    </source>
</evidence>
<feature type="domain" description="WW" evidence="2">
    <location>
        <begin position="151"/>
        <end position="172"/>
    </location>
</feature>
<sequence>MRPYSEEESIAVLIRKRVGALRGRAKELDGQGWVSSIDTWPASAIHSRVGRHDSSTLAQPLLTRADAVRRGGRTSSRPFSCSNSLLISTSVWSGRRRHCCDVGLLRPTTQRATMEAAVTDDEALLRPSCSSAYYSAASVDSAAHCDVCTLSNGRIFYIDHSTHTSYWIPPQCSWQCAFALPYGWEAAVDTTGKHYYINHIQCETTYEDPRDIVAEQEALIAIAEDPQPREVVIYRDPQLGYGFVAGSEKPVIIRFVTEGGPSIGKLLPCDEIRAVNGEDVASASKDHVVDLVRACPDEVRLTVCQPMTSDADLKSAILSASKRARLKHNPSRVRFSEGVVIGTPPHTPNGSESCIPFMPNVMRVFLENGQTRSFKYDQNTTVQDVVESLKEKLLLGKMDHFSLALEHSLGPRSNRLSLLRRDELLSRIACRPGSQHFRCLLRLAFVPIDPIDLYKTDPVAFEYYYQQCVNDVVVGRFAYEMRYEACVRLAALHMQQVALDTKSCSHHGKLSLKDIEKEYGLGTFLPTILLENVKRKEIRKHLRFYLKRDVSRRSSVLPNCASSPSAHVCNNNANMSQQSSASSSISNLLLGMEPAVAVRLKYVQVLAHLPTFGGRSFCVTFKETRTDMLMQVHPKQGLLVRHPGRTNEPTISISFDLLEDLRVSVDTEVLKTITIRLKNNAHQALEFLLDKDDIDDLVLFIQGYHRLLLGFELPCAFDDQEFVEPPVPPYTGLHSVRPAGWNYSQETEMASGRSEQLIDLSRGPPAYQDVITSKKVQFSDEDSAAESTPRFESSFAPEDPLICKEKRRASVDVHHKDDSESPTVTIAELSETESVVSSICSDHRLPAPGAHPAVVQHPLKIVHEGFLQQRSRSSSDQWSASVDDNPKTFLRAKDSLLVKDKVRDVVCQPKTFLQAKDSIRLRHRSGSVPIRDKCKEERGAVEPLERRINVRLRESDRANHLPSMSEAEHSSSDTDSVSTPSESPIHRPSQLSAVNRKASPARHNASFGLKSPDALPCSVLSDAELQEIIASCGLEGQTLEELLLLFPDNFCPDTEIIDLTMLPSPAIERPIDATTRIDVASVTAVNPPTPFRDEDPKEQFATVMERLAKGDVRVIDDSHQKATQSCRKKKTLFVGADTTRQTKGRRCSEGEALGRNCKEFERFVAGITIPPPPSAADAAIVGDPRRKHVRFNPVTQRRFSEDFDHFRPEQLITTGASSGPKSILATSRTFPVSVLKQRRPSMDAEAVRDFLERSNSTTAESPASLLQHPFEVRRVSLKEFTGLEDSPLFKAETSRKDLKNSHGLAVLEKGTASIELKEEAHSKASERRRSSDDLTCERRRWFARIRSVDPTPGSASPEQSASPAKKTSVPPNQGVLKSIAENPNSTTTSPNDDAPHTAPVEKRPSLISAFSSRRAMSVDHNKPSMLGNGLGPFGEDMSCGPNGSAGGNLPLMDCATAKRSIGNLVQRLNEAVDNLPSRSPRRSVVIDNQQLKIRLLSESQQFAAASKILVRSATEQQVLEAHVAQCLAKAVRKSQAVYEASESLLKSSTSLFKAQLLAAKIKQVLCALDAVVDSLAATSGKQLAAPEMKTFMRQSTTLAATLTQLIQAVRDV</sequence>
<dbReference type="PROSITE" id="PS01159">
    <property type="entry name" value="WW_DOMAIN_1"/>
    <property type="match status" value="1"/>
</dbReference>
<dbReference type="Gene3D" id="1.20.80.10">
    <property type="match status" value="1"/>
</dbReference>
<dbReference type="Gene3D" id="2.20.70.10">
    <property type="match status" value="1"/>
</dbReference>
<dbReference type="InterPro" id="IPR001202">
    <property type="entry name" value="WW_dom"/>
</dbReference>
<dbReference type="SUPFAM" id="SSF47031">
    <property type="entry name" value="Second domain of FERM"/>
    <property type="match status" value="1"/>
</dbReference>
<feature type="compositionally biased region" description="Low complexity" evidence="1">
    <location>
        <begin position="973"/>
        <end position="983"/>
    </location>
</feature>
<dbReference type="SMART" id="SM00295">
    <property type="entry name" value="B41"/>
    <property type="match status" value="1"/>
</dbReference>
<dbReference type="CDD" id="cd17088">
    <property type="entry name" value="FERM_F1_FRMPD1_like"/>
    <property type="match status" value="1"/>
</dbReference>
<keyword evidence="5" id="KW-1185">Reference proteome</keyword>
<organism evidence="5 6">
    <name type="scientific">Plectus sambesii</name>
    <dbReference type="NCBI Taxonomy" id="2011161"/>
    <lineage>
        <taxon>Eukaryota</taxon>
        <taxon>Metazoa</taxon>
        <taxon>Ecdysozoa</taxon>
        <taxon>Nematoda</taxon>
        <taxon>Chromadorea</taxon>
        <taxon>Plectida</taxon>
        <taxon>Plectina</taxon>
        <taxon>Plectoidea</taxon>
        <taxon>Plectidae</taxon>
        <taxon>Plectus</taxon>
    </lineage>
</organism>
<dbReference type="InterPro" id="IPR019748">
    <property type="entry name" value="FERM_central"/>
</dbReference>
<feature type="domain" description="WW" evidence="2">
    <location>
        <begin position="178"/>
        <end position="211"/>
    </location>
</feature>
<evidence type="ECO:0000313" key="6">
    <source>
        <dbReference type="WBParaSite" id="PSAMB.scaffold26size110003.g644.t3"/>
    </source>
</evidence>
<evidence type="ECO:0000259" key="4">
    <source>
        <dbReference type="PROSITE" id="PS50106"/>
    </source>
</evidence>
<dbReference type="Proteomes" id="UP000887566">
    <property type="component" value="Unplaced"/>
</dbReference>
<evidence type="ECO:0000259" key="3">
    <source>
        <dbReference type="PROSITE" id="PS50057"/>
    </source>
</evidence>
<reference evidence="6" key="1">
    <citation type="submission" date="2022-11" db="UniProtKB">
        <authorList>
            <consortium name="WormBaseParasite"/>
        </authorList>
    </citation>
    <scope>IDENTIFICATION</scope>
</reference>
<dbReference type="CDD" id="cd06769">
    <property type="entry name" value="PDZ_FRMPD1_3_4-like"/>
    <property type="match status" value="1"/>
</dbReference>
<dbReference type="Pfam" id="PF00595">
    <property type="entry name" value="PDZ"/>
    <property type="match status" value="1"/>
</dbReference>
<dbReference type="InterPro" id="IPR035963">
    <property type="entry name" value="FERM_2"/>
</dbReference>
<dbReference type="InterPro" id="IPR000299">
    <property type="entry name" value="FERM_domain"/>
</dbReference>